<protein>
    <submittedName>
        <fullName evidence="2">Uncharacterized protein</fullName>
    </submittedName>
</protein>
<sequence length="57" mass="6367">MKIEKRLLHTQFQDWLNQQIARHLEAQAARLGADPATATAKPIQIKAHPADADMVHA</sequence>
<gene>
    <name evidence="2" type="ORF">JQ619_17705</name>
</gene>
<comment type="caution">
    <text evidence="2">The sequence shown here is derived from an EMBL/GenBank/DDBJ whole genome shotgun (WGS) entry which is preliminary data.</text>
</comment>
<name>A0ABS5G905_9BRAD</name>
<dbReference type="Proteomes" id="UP001314635">
    <property type="component" value="Unassembled WGS sequence"/>
</dbReference>
<organism evidence="2 3">
    <name type="scientific">Bradyrhizobium denitrificans</name>
    <dbReference type="NCBI Taxonomy" id="2734912"/>
    <lineage>
        <taxon>Bacteria</taxon>
        <taxon>Pseudomonadati</taxon>
        <taxon>Pseudomonadota</taxon>
        <taxon>Alphaproteobacteria</taxon>
        <taxon>Hyphomicrobiales</taxon>
        <taxon>Nitrobacteraceae</taxon>
        <taxon>Bradyrhizobium</taxon>
    </lineage>
</organism>
<keyword evidence="3" id="KW-1185">Reference proteome</keyword>
<evidence type="ECO:0000313" key="2">
    <source>
        <dbReference type="EMBL" id="MBR1137606.1"/>
    </source>
</evidence>
<dbReference type="EMBL" id="JAFCLK010000015">
    <property type="protein sequence ID" value="MBR1137606.1"/>
    <property type="molecule type" value="Genomic_DNA"/>
</dbReference>
<evidence type="ECO:0000256" key="1">
    <source>
        <dbReference type="SAM" id="MobiDB-lite"/>
    </source>
</evidence>
<dbReference type="RefSeq" id="WP_012045295.1">
    <property type="nucleotide sequence ID" value="NZ_JABFDP010000019.1"/>
</dbReference>
<reference evidence="3" key="1">
    <citation type="journal article" date="2021" name="ISME J.">
        <title>Evolutionary origin and ecological implication of a unique nif island in free-living Bradyrhizobium lineages.</title>
        <authorList>
            <person name="Tao J."/>
        </authorList>
    </citation>
    <scope>NUCLEOTIDE SEQUENCE [LARGE SCALE GENOMIC DNA]</scope>
    <source>
        <strain evidence="3">SZCCT0094</strain>
    </source>
</reference>
<evidence type="ECO:0000313" key="3">
    <source>
        <dbReference type="Proteomes" id="UP001314635"/>
    </source>
</evidence>
<proteinExistence type="predicted"/>
<feature type="compositionally biased region" description="Basic and acidic residues" evidence="1">
    <location>
        <begin position="48"/>
        <end position="57"/>
    </location>
</feature>
<feature type="region of interest" description="Disordered" evidence="1">
    <location>
        <begin position="35"/>
        <end position="57"/>
    </location>
</feature>
<accession>A0ABS5G905</accession>